<dbReference type="RefSeq" id="WP_373282598.1">
    <property type="nucleotide sequence ID" value="NZ_BMGD01000002.1"/>
</dbReference>
<feature type="compositionally biased region" description="Basic and acidic residues" evidence="1">
    <location>
        <begin position="15"/>
        <end position="28"/>
    </location>
</feature>
<evidence type="ECO:0000256" key="1">
    <source>
        <dbReference type="SAM" id="MobiDB-lite"/>
    </source>
</evidence>
<protein>
    <recommendedName>
        <fullName evidence="4">DUF465 domain-containing protein</fullName>
    </recommendedName>
</protein>
<dbReference type="InterPro" id="IPR038444">
    <property type="entry name" value="DUF465_sf"/>
</dbReference>
<comment type="caution">
    <text evidence="2">The sequence shown here is derived from an EMBL/GenBank/DDBJ whole genome shotgun (WGS) entry which is preliminary data.</text>
</comment>
<sequence>MLQDSHTQALKAKHAGIERLIHDEESRPAPDAARIARLKKQKLRIKEEISLH</sequence>
<gene>
    <name evidence="2" type="ORF">GCM10010833_13480</name>
</gene>
<dbReference type="Gene3D" id="6.10.280.50">
    <property type="match status" value="1"/>
</dbReference>
<evidence type="ECO:0000313" key="2">
    <source>
        <dbReference type="EMBL" id="GGB59945.1"/>
    </source>
</evidence>
<dbReference type="Pfam" id="PF04325">
    <property type="entry name" value="DUF465"/>
    <property type="match status" value="1"/>
</dbReference>
<keyword evidence="3" id="KW-1185">Reference proteome</keyword>
<dbReference type="EMBL" id="BMGD01000002">
    <property type="protein sequence ID" value="GGB59945.1"/>
    <property type="molecule type" value="Genomic_DNA"/>
</dbReference>
<dbReference type="Proteomes" id="UP000614261">
    <property type="component" value="Unassembled WGS sequence"/>
</dbReference>
<proteinExistence type="predicted"/>
<accession>A0ABQ1J7K6</accession>
<evidence type="ECO:0000313" key="3">
    <source>
        <dbReference type="Proteomes" id="UP000614261"/>
    </source>
</evidence>
<dbReference type="InterPro" id="IPR007420">
    <property type="entry name" value="DUF465"/>
</dbReference>
<feature type="region of interest" description="Disordered" evidence="1">
    <location>
        <begin position="1"/>
        <end position="34"/>
    </location>
</feature>
<name>A0ABQ1J7K6_9SPHN</name>
<evidence type="ECO:0008006" key="4">
    <source>
        <dbReference type="Google" id="ProtNLM"/>
    </source>
</evidence>
<organism evidence="2 3">
    <name type="scientific">Blastomonas aquatica</name>
    <dbReference type="NCBI Taxonomy" id="1510276"/>
    <lineage>
        <taxon>Bacteria</taxon>
        <taxon>Pseudomonadati</taxon>
        <taxon>Pseudomonadota</taxon>
        <taxon>Alphaproteobacteria</taxon>
        <taxon>Sphingomonadales</taxon>
        <taxon>Sphingomonadaceae</taxon>
        <taxon>Blastomonas</taxon>
    </lineage>
</organism>
<reference evidence="3" key="1">
    <citation type="journal article" date="2019" name="Int. J. Syst. Evol. Microbiol.">
        <title>The Global Catalogue of Microorganisms (GCM) 10K type strain sequencing project: providing services to taxonomists for standard genome sequencing and annotation.</title>
        <authorList>
            <consortium name="The Broad Institute Genomics Platform"/>
            <consortium name="The Broad Institute Genome Sequencing Center for Infectious Disease"/>
            <person name="Wu L."/>
            <person name="Ma J."/>
        </authorList>
    </citation>
    <scope>NUCLEOTIDE SEQUENCE [LARGE SCALE GENOMIC DNA]</scope>
    <source>
        <strain evidence="3">CGMCC 1.12851</strain>
    </source>
</reference>